<keyword evidence="7 10" id="KW-0240">DNA-directed RNA polymerase</keyword>
<dbReference type="InterPro" id="IPR001529">
    <property type="entry name" value="Zn_ribbon_RPB9"/>
</dbReference>
<dbReference type="GO" id="GO:0008270">
    <property type="term" value="F:zinc ion binding"/>
    <property type="evidence" value="ECO:0007669"/>
    <property type="project" value="UniProtKB-KW"/>
</dbReference>
<evidence type="ECO:0000259" key="11">
    <source>
        <dbReference type="PROSITE" id="PS51133"/>
    </source>
</evidence>
<dbReference type="CDD" id="cd10508">
    <property type="entry name" value="Zn-ribbon_RPB9"/>
    <property type="match status" value="1"/>
</dbReference>
<evidence type="ECO:0000256" key="3">
    <source>
        <dbReference type="ARBA" id="ARBA00022723"/>
    </source>
</evidence>
<dbReference type="GO" id="GO:0006283">
    <property type="term" value="P:transcription-coupled nucleotide-excision repair"/>
    <property type="evidence" value="ECO:0007669"/>
    <property type="project" value="TreeGrafter"/>
</dbReference>
<feature type="binding site" evidence="8">
    <location>
        <position position="25"/>
    </location>
    <ligand>
        <name>Zn(2+)</name>
        <dbReference type="ChEBI" id="CHEBI:29105"/>
        <label>1</label>
    </ligand>
</feature>
<organism evidence="12 13">
    <name type="scientific">Patellaria atrata CBS 101060</name>
    <dbReference type="NCBI Taxonomy" id="1346257"/>
    <lineage>
        <taxon>Eukaryota</taxon>
        <taxon>Fungi</taxon>
        <taxon>Dikarya</taxon>
        <taxon>Ascomycota</taxon>
        <taxon>Pezizomycotina</taxon>
        <taxon>Dothideomycetes</taxon>
        <taxon>Dothideomycetes incertae sedis</taxon>
        <taxon>Patellariales</taxon>
        <taxon>Patellariaceae</taxon>
        <taxon>Patellaria</taxon>
    </lineage>
</organism>
<evidence type="ECO:0000256" key="9">
    <source>
        <dbReference type="PIRSR" id="PIRSR005586-2"/>
    </source>
</evidence>
<keyword evidence="13" id="KW-1185">Reference proteome</keyword>
<comment type="function">
    <text evidence="7">DNA-dependent RNA polymerase catalyzes the transcription of DNA into RNA using the four ribonucleoside triphosphates as substrates.</text>
</comment>
<evidence type="ECO:0000313" key="13">
    <source>
        <dbReference type="Proteomes" id="UP000799429"/>
    </source>
</evidence>
<feature type="binding site" evidence="8">
    <location>
        <position position="44"/>
    </location>
    <ligand>
        <name>Zn(2+)</name>
        <dbReference type="ChEBI" id="CHEBI:29105"/>
        <label>1</label>
    </ligand>
</feature>
<dbReference type="Gene3D" id="2.20.25.10">
    <property type="match status" value="2"/>
</dbReference>
<proteinExistence type="inferred from homology"/>
<dbReference type="GO" id="GO:0005730">
    <property type="term" value="C:nucleolus"/>
    <property type="evidence" value="ECO:0007669"/>
    <property type="project" value="UniProtKB-SubCell"/>
</dbReference>
<sequence>MSGNSPTAANEDEKPKVEFNFCRECSNLLYPKEDPTNNVLMFACRTCQFSEPAATACIFKNDLNTTVGETAGITQDVASDPTLPRTNKECTTCHEHDAVFFQSQQRTAETGMKLYYVCCNCGNVWQDPDAP</sequence>
<evidence type="ECO:0000256" key="8">
    <source>
        <dbReference type="PIRSR" id="PIRSR005586-1"/>
    </source>
</evidence>
<dbReference type="Pfam" id="PF02150">
    <property type="entry name" value="Zn_ribbon_RPB9"/>
    <property type="match status" value="1"/>
</dbReference>
<dbReference type="AlphaFoldDB" id="A0A9P4S606"/>
<dbReference type="FunFam" id="2.20.25.10:FF:000016">
    <property type="entry name" value="DNA-directed RNA polymerase II subunit RPB9"/>
    <property type="match status" value="1"/>
</dbReference>
<evidence type="ECO:0000256" key="1">
    <source>
        <dbReference type="ARBA" id="ARBA00004604"/>
    </source>
</evidence>
<evidence type="ECO:0000313" key="12">
    <source>
        <dbReference type="EMBL" id="KAF2836807.1"/>
    </source>
</evidence>
<dbReference type="Pfam" id="PF01096">
    <property type="entry name" value="Zn_ribbon_TFIIS"/>
    <property type="match status" value="1"/>
</dbReference>
<dbReference type="Proteomes" id="UP000799429">
    <property type="component" value="Unassembled WGS sequence"/>
</dbReference>
<feature type="binding site" evidence="8">
    <location>
        <position position="90"/>
    </location>
    <ligand>
        <name>Zn(2+)</name>
        <dbReference type="ChEBI" id="CHEBI:29105"/>
        <label>2</label>
    </ligand>
</feature>
<feature type="binding site" evidence="8">
    <location>
        <position position="121"/>
    </location>
    <ligand>
        <name>Zn(2+)</name>
        <dbReference type="ChEBI" id="CHEBI:29105"/>
        <label>2</label>
    </ligand>
</feature>
<keyword evidence="7 10" id="KW-0804">Transcription</keyword>
<keyword evidence="3 8" id="KW-0479">Metal-binding</keyword>
<evidence type="ECO:0000256" key="5">
    <source>
        <dbReference type="ARBA" id="ARBA00022833"/>
    </source>
</evidence>
<dbReference type="SMART" id="SM00440">
    <property type="entry name" value="ZnF_C2C2"/>
    <property type="match status" value="1"/>
</dbReference>
<comment type="subcellular location">
    <subcellularLocation>
        <location evidence="1">Nucleus</location>
        <location evidence="1">Nucleolus</location>
    </subcellularLocation>
</comment>
<evidence type="ECO:0000256" key="7">
    <source>
        <dbReference type="PIRNR" id="PIRNR005586"/>
    </source>
</evidence>
<dbReference type="EMBL" id="MU006102">
    <property type="protein sequence ID" value="KAF2836807.1"/>
    <property type="molecule type" value="Genomic_DNA"/>
</dbReference>
<evidence type="ECO:0000256" key="4">
    <source>
        <dbReference type="ARBA" id="ARBA00022771"/>
    </source>
</evidence>
<feature type="binding site" evidence="8">
    <location>
        <position position="22"/>
    </location>
    <ligand>
        <name>Zn(2+)</name>
        <dbReference type="ChEBI" id="CHEBI:29105"/>
        <label>1</label>
    </ligand>
</feature>
<keyword evidence="5 8" id="KW-0862">Zinc</keyword>
<evidence type="ECO:0000256" key="2">
    <source>
        <dbReference type="ARBA" id="ARBA00011730"/>
    </source>
</evidence>
<accession>A0A9P4S606</accession>
<dbReference type="InterPro" id="IPR001222">
    <property type="entry name" value="Znf_TFIIS"/>
</dbReference>
<dbReference type="GO" id="GO:0005665">
    <property type="term" value="C:RNA polymerase II, core complex"/>
    <property type="evidence" value="ECO:0007669"/>
    <property type="project" value="TreeGrafter"/>
</dbReference>
<dbReference type="PROSITE" id="PS51133">
    <property type="entry name" value="ZF_TFIIS_2"/>
    <property type="match status" value="1"/>
</dbReference>
<dbReference type="GO" id="GO:0006367">
    <property type="term" value="P:transcription initiation at RNA polymerase II promoter"/>
    <property type="evidence" value="ECO:0007669"/>
    <property type="project" value="TreeGrafter"/>
</dbReference>
<reference evidence="12" key="1">
    <citation type="journal article" date="2020" name="Stud. Mycol.">
        <title>101 Dothideomycetes genomes: a test case for predicting lifestyles and emergence of pathogens.</title>
        <authorList>
            <person name="Haridas S."/>
            <person name="Albert R."/>
            <person name="Binder M."/>
            <person name="Bloem J."/>
            <person name="Labutti K."/>
            <person name="Salamov A."/>
            <person name="Andreopoulos B."/>
            <person name="Baker S."/>
            <person name="Barry K."/>
            <person name="Bills G."/>
            <person name="Bluhm B."/>
            <person name="Cannon C."/>
            <person name="Castanera R."/>
            <person name="Culley D."/>
            <person name="Daum C."/>
            <person name="Ezra D."/>
            <person name="Gonzalez J."/>
            <person name="Henrissat B."/>
            <person name="Kuo A."/>
            <person name="Liang C."/>
            <person name="Lipzen A."/>
            <person name="Lutzoni F."/>
            <person name="Magnuson J."/>
            <person name="Mondo S."/>
            <person name="Nolan M."/>
            <person name="Ohm R."/>
            <person name="Pangilinan J."/>
            <person name="Park H.-J."/>
            <person name="Ramirez L."/>
            <person name="Alfaro M."/>
            <person name="Sun H."/>
            <person name="Tritt A."/>
            <person name="Yoshinaga Y."/>
            <person name="Zwiers L.-H."/>
            <person name="Turgeon B."/>
            <person name="Goodwin S."/>
            <person name="Spatafora J."/>
            <person name="Crous P."/>
            <person name="Grigoriev I."/>
        </authorList>
    </citation>
    <scope>NUCLEOTIDE SEQUENCE</scope>
    <source>
        <strain evidence="12">CBS 101060</strain>
    </source>
</reference>
<keyword evidence="4 9" id="KW-0863">Zinc-finger</keyword>
<protein>
    <recommendedName>
        <fullName evidence="7">DNA-directed RNA polymerase subunit</fullName>
    </recommendedName>
</protein>
<comment type="subunit">
    <text evidence="2">Component of the RNA polymerase II (Pol II) complex consisting of 12 subunits.</text>
</comment>
<comment type="caution">
    <text evidence="12">The sequence shown here is derived from an EMBL/GenBank/DDBJ whole genome shotgun (WGS) entry which is preliminary data.</text>
</comment>
<evidence type="ECO:0000256" key="10">
    <source>
        <dbReference type="RuleBase" id="RU003474"/>
    </source>
</evidence>
<feature type="zinc finger region" description="C4-type" evidence="9">
    <location>
        <begin position="22"/>
        <end position="47"/>
    </location>
</feature>
<dbReference type="SMART" id="SM00661">
    <property type="entry name" value="RPOL9"/>
    <property type="match status" value="1"/>
</dbReference>
<dbReference type="PANTHER" id="PTHR11239">
    <property type="entry name" value="DNA-DIRECTED RNA POLYMERASE"/>
    <property type="match status" value="1"/>
</dbReference>
<comment type="similarity">
    <text evidence="7 10">Belongs to the archaeal rpoM/eukaryotic RPA12/RPB9/RPC11 RNA polymerase family.</text>
</comment>
<dbReference type="PANTHER" id="PTHR11239:SF1">
    <property type="entry name" value="DNA-DIRECTED RNA POLYMERASE II SUBUNIT RPB9"/>
    <property type="match status" value="1"/>
</dbReference>
<dbReference type="InterPro" id="IPR034012">
    <property type="entry name" value="Zn_ribbon_RPB9_C"/>
</dbReference>
<feature type="binding site" evidence="8">
    <location>
        <position position="93"/>
    </location>
    <ligand>
        <name>Zn(2+)</name>
        <dbReference type="ChEBI" id="CHEBI:29105"/>
        <label>2</label>
    </ligand>
</feature>
<dbReference type="InterPro" id="IPR012164">
    <property type="entry name" value="Rpa12/Rpb9/Rpc10/TFS"/>
</dbReference>
<feature type="binding site" evidence="8">
    <location>
        <position position="118"/>
    </location>
    <ligand>
        <name>Zn(2+)</name>
        <dbReference type="ChEBI" id="CHEBI:29105"/>
        <label>2</label>
    </ligand>
</feature>
<keyword evidence="6 7" id="KW-0539">Nucleus</keyword>
<dbReference type="PIRSF" id="PIRSF005586">
    <property type="entry name" value="RNApol_RpoM"/>
    <property type="match status" value="1"/>
</dbReference>
<dbReference type="GO" id="GO:0001193">
    <property type="term" value="P:maintenance of transcriptional fidelity during transcription elongation by RNA polymerase II"/>
    <property type="evidence" value="ECO:0007669"/>
    <property type="project" value="TreeGrafter"/>
</dbReference>
<gene>
    <name evidence="12" type="ORF">M501DRAFT_979363</name>
</gene>
<dbReference type="GO" id="GO:0003676">
    <property type="term" value="F:nucleic acid binding"/>
    <property type="evidence" value="ECO:0007669"/>
    <property type="project" value="InterPro"/>
</dbReference>
<dbReference type="OrthoDB" id="282270at2759"/>
<dbReference type="GO" id="GO:0003899">
    <property type="term" value="F:DNA-directed RNA polymerase activity"/>
    <property type="evidence" value="ECO:0007669"/>
    <property type="project" value="InterPro"/>
</dbReference>
<name>A0A9P4S606_9PEZI</name>
<feature type="binding site" evidence="8">
    <location>
        <position position="47"/>
    </location>
    <ligand>
        <name>Zn(2+)</name>
        <dbReference type="ChEBI" id="CHEBI:29105"/>
        <label>1</label>
    </ligand>
</feature>
<dbReference type="SUPFAM" id="SSF57783">
    <property type="entry name" value="Zinc beta-ribbon"/>
    <property type="match status" value="2"/>
</dbReference>
<evidence type="ECO:0000256" key="6">
    <source>
        <dbReference type="ARBA" id="ARBA00023242"/>
    </source>
</evidence>
<feature type="domain" description="TFIIS-type" evidence="11">
    <location>
        <begin position="86"/>
        <end position="126"/>
    </location>
</feature>